<keyword evidence="1" id="KW-0472">Membrane</keyword>
<sequence length="595" mass="67668">MKAFFLVVATLTFASILWASLRDILDPNLFPDDVPVRKARDHTWPRMDDRPEGIFWMVQDYLPIIQPQLVLVTGDLTDAKDAGNIKSRQYEEEWHGYQQAIKQCQTFSNATFLDTRGNHDAFDVPEVDGDGNFFRKYSVMGKQHALSYHYAHETDFGRYSFIAIDACPIPGVRRPFNFFGILDSERVQELANLDAESRGSNLTIWIGHYPTSYIVQDPPGVRHTMRNAVAYLCGHLHTLGGLVPQMYSRQKTGTLELELGDWMENRIFRVLAIDHDLLSFVDGKLGEWPLILVTNPKHSLFLASRHEPTETIQHSSHIRVLVFSQKPVDGVEIYIDSVHVGRARQSKGPLYTLPWKPELYSLGLHTIRVLVTDETGYVKSLEQPFSVDGSQPSFAFWPRFVLMMNIFTVARTVLVRWFNSWVRRLWLAARINSVYYTLLMFQLYVTFGPWFVGDFTSSHMGVLFVWGIFVKGTFLPGAQTFIHGIYQVLTFNVPLTLIVGLVLDLRSEEFDSRFKASGLARLPCRRLLVGELPFALLFVYQTYVAVTEFPTSYGTTALIVSPVRVGSLIVAVVLLYLAHAAPVKKACRVNKSSNN</sequence>
<feature type="transmembrane region" description="Helical" evidence="1">
    <location>
        <begin position="434"/>
        <end position="452"/>
    </location>
</feature>
<feature type="transmembrane region" description="Helical" evidence="1">
    <location>
        <begin position="526"/>
        <end position="546"/>
    </location>
</feature>
<dbReference type="PANTHER" id="PTHR14795:SF0">
    <property type="entry name" value="TRANSMEMBRANE PROTEIN 62"/>
    <property type="match status" value="1"/>
</dbReference>
<proteinExistence type="predicted"/>
<dbReference type="InterPro" id="IPR004843">
    <property type="entry name" value="Calcineurin-like_PHP"/>
</dbReference>
<dbReference type="Pfam" id="PF24384">
    <property type="entry name" value="Ig_TMM62"/>
    <property type="match status" value="1"/>
</dbReference>
<dbReference type="PANTHER" id="PTHR14795">
    <property type="entry name" value="HELICASE RELATED"/>
    <property type="match status" value="1"/>
</dbReference>
<dbReference type="AlphaFoldDB" id="A0ABD0JID8"/>
<dbReference type="SUPFAM" id="SSF56300">
    <property type="entry name" value="Metallo-dependent phosphatases"/>
    <property type="match status" value="1"/>
</dbReference>
<name>A0ABD0JID8_9CAEN</name>
<dbReference type="Pfam" id="PF24394">
    <property type="entry name" value="TMEM62_C"/>
    <property type="match status" value="1"/>
</dbReference>
<feature type="domain" description="TMEM62 Ig-like" evidence="4">
    <location>
        <begin position="287"/>
        <end position="390"/>
    </location>
</feature>
<protein>
    <recommendedName>
        <fullName evidence="8">Calcineurin-like phosphoesterase domain-containing protein</fullName>
    </recommendedName>
</protein>
<evidence type="ECO:0008006" key="8">
    <source>
        <dbReference type="Google" id="ProtNLM"/>
    </source>
</evidence>
<dbReference type="EMBL" id="JACVVK020000428">
    <property type="protein sequence ID" value="KAK7474694.1"/>
    <property type="molecule type" value="Genomic_DNA"/>
</dbReference>
<feature type="chain" id="PRO_5044789827" description="Calcineurin-like phosphoesterase domain-containing protein" evidence="2">
    <location>
        <begin position="20"/>
        <end position="595"/>
    </location>
</feature>
<feature type="transmembrane region" description="Helical" evidence="1">
    <location>
        <begin position="484"/>
        <end position="505"/>
    </location>
</feature>
<feature type="signal peptide" evidence="2">
    <location>
        <begin position="1"/>
        <end position="19"/>
    </location>
</feature>
<evidence type="ECO:0000256" key="2">
    <source>
        <dbReference type="SAM" id="SignalP"/>
    </source>
</evidence>
<dbReference type="Gene3D" id="3.60.21.10">
    <property type="match status" value="1"/>
</dbReference>
<organism evidence="6 7">
    <name type="scientific">Batillaria attramentaria</name>
    <dbReference type="NCBI Taxonomy" id="370345"/>
    <lineage>
        <taxon>Eukaryota</taxon>
        <taxon>Metazoa</taxon>
        <taxon>Spiralia</taxon>
        <taxon>Lophotrochozoa</taxon>
        <taxon>Mollusca</taxon>
        <taxon>Gastropoda</taxon>
        <taxon>Caenogastropoda</taxon>
        <taxon>Sorbeoconcha</taxon>
        <taxon>Cerithioidea</taxon>
        <taxon>Batillariidae</taxon>
        <taxon>Batillaria</taxon>
    </lineage>
</organism>
<keyword evidence="1" id="KW-1133">Transmembrane helix</keyword>
<accession>A0ABD0JID8</accession>
<keyword evidence="7" id="KW-1185">Reference proteome</keyword>
<feature type="transmembrane region" description="Helical" evidence="1">
    <location>
        <begin position="558"/>
        <end position="578"/>
    </location>
</feature>
<evidence type="ECO:0000313" key="7">
    <source>
        <dbReference type="Proteomes" id="UP001519460"/>
    </source>
</evidence>
<dbReference type="InterPro" id="IPR056230">
    <property type="entry name" value="TMEM62_C"/>
</dbReference>
<evidence type="ECO:0000259" key="3">
    <source>
        <dbReference type="Pfam" id="PF00149"/>
    </source>
</evidence>
<gene>
    <name evidence="6" type="ORF">BaRGS_00034059</name>
</gene>
<feature type="domain" description="Calcineurin-like phosphoesterase" evidence="3">
    <location>
        <begin position="57"/>
        <end position="238"/>
    </location>
</feature>
<reference evidence="6 7" key="1">
    <citation type="journal article" date="2023" name="Sci. Data">
        <title>Genome assembly of the Korean intertidal mud-creeper Batillaria attramentaria.</title>
        <authorList>
            <person name="Patra A.K."/>
            <person name="Ho P.T."/>
            <person name="Jun S."/>
            <person name="Lee S.J."/>
            <person name="Kim Y."/>
            <person name="Won Y.J."/>
        </authorList>
    </citation>
    <scope>NUCLEOTIDE SEQUENCE [LARGE SCALE GENOMIC DNA]</scope>
    <source>
        <strain evidence="6">Wonlab-2016</strain>
    </source>
</reference>
<dbReference type="InterPro" id="IPR029052">
    <property type="entry name" value="Metallo-depent_PP-like"/>
</dbReference>
<evidence type="ECO:0000313" key="6">
    <source>
        <dbReference type="EMBL" id="KAK7474694.1"/>
    </source>
</evidence>
<dbReference type="Pfam" id="PF00149">
    <property type="entry name" value="Metallophos"/>
    <property type="match status" value="1"/>
</dbReference>
<evidence type="ECO:0000256" key="1">
    <source>
        <dbReference type="SAM" id="Phobius"/>
    </source>
</evidence>
<feature type="domain" description="TMEM62 C-terminal" evidence="5">
    <location>
        <begin position="410"/>
        <end position="506"/>
    </location>
</feature>
<comment type="caution">
    <text evidence="6">The sequence shown here is derived from an EMBL/GenBank/DDBJ whole genome shotgun (WGS) entry which is preliminary data.</text>
</comment>
<dbReference type="InterPro" id="IPR056229">
    <property type="entry name" value="Ig_TMM62"/>
</dbReference>
<evidence type="ECO:0000259" key="5">
    <source>
        <dbReference type="Pfam" id="PF24394"/>
    </source>
</evidence>
<keyword evidence="1" id="KW-0812">Transmembrane</keyword>
<feature type="transmembrane region" description="Helical" evidence="1">
    <location>
        <begin position="396"/>
        <end position="414"/>
    </location>
</feature>
<dbReference type="Proteomes" id="UP001519460">
    <property type="component" value="Unassembled WGS sequence"/>
</dbReference>
<keyword evidence="2" id="KW-0732">Signal</keyword>
<evidence type="ECO:0000259" key="4">
    <source>
        <dbReference type="Pfam" id="PF24384"/>
    </source>
</evidence>